<sequence length="368" mass="39297">MMISQEQVLAALRNVEDPDLKKDLVTLNMIKDLKIEDKHISFTLELTTPACPMKDMLKNACLNAIKHFVSREAEIEINITSRVTRPMDTTQLKAIRNIILVSSGKGGVGKSTVASNLAIALGADGAKVGLIDADIYGPSVPTMFGLVGAKPGARETAEGKTLIIPIEKYGIKLLSLGFFADPDQPVPWRGPMASNAVKQLFNDADWGELDYLIVDLPPGTGDIHITITQSFPIAGAVIVTTPQQVALADTRKGLAMFKMPSINIPVLGVVENMAYFTPAELPENKYYIFGKDGGKELAKSFGVPFLGEIPIVQSITEGGDSGVPVAMDTHNSVARSFAEIAGKVAQQIAINNAQSAGNVSPVVEIDTN</sequence>
<evidence type="ECO:0000256" key="5">
    <source>
        <dbReference type="ARBA" id="ARBA00022840"/>
    </source>
</evidence>
<dbReference type="Gene3D" id="3.40.50.300">
    <property type="entry name" value="P-loop containing nucleotide triphosphate hydrolases"/>
    <property type="match status" value="1"/>
</dbReference>
<keyword evidence="7 8" id="KW-0411">Iron-sulfur</keyword>
<evidence type="ECO:0000256" key="4">
    <source>
        <dbReference type="ARBA" id="ARBA00022741"/>
    </source>
</evidence>
<gene>
    <name evidence="10" type="ordered locus">Phep_0046</name>
</gene>
<dbReference type="InterPro" id="IPR000808">
    <property type="entry name" value="Mrp-like_CS"/>
</dbReference>
<dbReference type="KEGG" id="phe:Phep_0046"/>
<dbReference type="GO" id="GO:0016226">
    <property type="term" value="P:iron-sulfur cluster assembly"/>
    <property type="evidence" value="ECO:0007669"/>
    <property type="project" value="InterPro"/>
</dbReference>
<evidence type="ECO:0000313" key="11">
    <source>
        <dbReference type="Proteomes" id="UP000000852"/>
    </source>
</evidence>
<dbReference type="InterPro" id="IPR034904">
    <property type="entry name" value="FSCA_dom_sf"/>
</dbReference>
<dbReference type="eggNOG" id="COG0489">
    <property type="taxonomic scope" value="Bacteria"/>
</dbReference>
<feature type="binding site" evidence="8">
    <location>
        <begin position="104"/>
        <end position="111"/>
    </location>
    <ligand>
        <name>ATP</name>
        <dbReference type="ChEBI" id="CHEBI:30616"/>
    </ligand>
</feature>
<dbReference type="GO" id="GO:0051539">
    <property type="term" value="F:4 iron, 4 sulfur cluster binding"/>
    <property type="evidence" value="ECO:0007669"/>
    <property type="project" value="TreeGrafter"/>
</dbReference>
<evidence type="ECO:0000256" key="1">
    <source>
        <dbReference type="ARBA" id="ARBA00007352"/>
    </source>
</evidence>
<dbReference type="PANTHER" id="PTHR42961">
    <property type="entry name" value="IRON-SULFUR PROTEIN NUBPL"/>
    <property type="match status" value="1"/>
</dbReference>
<reference evidence="10 11" key="1">
    <citation type="journal article" date="2009" name="Stand. Genomic Sci.">
        <title>Complete genome sequence of Pedobacter heparinus type strain (HIM 762-3).</title>
        <authorList>
            <person name="Han C."/>
            <person name="Spring S."/>
            <person name="Lapidus A."/>
            <person name="Del Rio T.G."/>
            <person name="Tice H."/>
            <person name="Copeland A."/>
            <person name="Cheng J.F."/>
            <person name="Lucas S."/>
            <person name="Chen F."/>
            <person name="Nolan M."/>
            <person name="Bruce D."/>
            <person name="Goodwin L."/>
            <person name="Pitluck S."/>
            <person name="Ivanova N."/>
            <person name="Mavromatis K."/>
            <person name="Mikhailova N."/>
            <person name="Pati A."/>
            <person name="Chen A."/>
            <person name="Palaniappan K."/>
            <person name="Land M."/>
            <person name="Hauser L."/>
            <person name="Chang Y.J."/>
            <person name="Jeffries C.C."/>
            <person name="Saunders E."/>
            <person name="Chertkov O."/>
            <person name="Brettin T."/>
            <person name="Goker M."/>
            <person name="Rohde M."/>
            <person name="Bristow J."/>
            <person name="Eisen J.A."/>
            <person name="Markowitz V."/>
            <person name="Hugenholtz P."/>
            <person name="Kyrpides N.C."/>
            <person name="Klenk H.P."/>
            <person name="Detter J.C."/>
        </authorList>
    </citation>
    <scope>NUCLEOTIDE SEQUENCE [LARGE SCALE GENOMIC DNA]</scope>
    <source>
        <strain evidence="11">ATCC 13125 / DSM 2366 / CIP 104194 / JCM 7457 / NBRC 12017 / NCIMB 9290 / NRRL B-14731 / HIM 762-3</strain>
    </source>
</reference>
<evidence type="ECO:0000256" key="3">
    <source>
        <dbReference type="ARBA" id="ARBA00022723"/>
    </source>
</evidence>
<feature type="domain" description="MIP18 family-like" evidence="9">
    <location>
        <begin position="6"/>
        <end position="67"/>
    </location>
</feature>
<dbReference type="AlphaFoldDB" id="C6XXL8"/>
<dbReference type="InterPro" id="IPR019591">
    <property type="entry name" value="Mrp/NBP35_ATP-bd"/>
</dbReference>
<keyword evidence="5 8" id="KW-0067">ATP-binding</keyword>
<keyword evidence="6 8" id="KW-0408">Iron</keyword>
<evidence type="ECO:0000259" key="9">
    <source>
        <dbReference type="Pfam" id="PF01883"/>
    </source>
</evidence>
<dbReference type="GO" id="GO:0005524">
    <property type="term" value="F:ATP binding"/>
    <property type="evidence" value="ECO:0007669"/>
    <property type="project" value="UniProtKB-UniRule"/>
</dbReference>
<evidence type="ECO:0000256" key="7">
    <source>
        <dbReference type="ARBA" id="ARBA00023014"/>
    </source>
</evidence>
<dbReference type="GO" id="GO:0016887">
    <property type="term" value="F:ATP hydrolysis activity"/>
    <property type="evidence" value="ECO:0007669"/>
    <property type="project" value="UniProtKB-UniRule"/>
</dbReference>
<dbReference type="GO" id="GO:0140663">
    <property type="term" value="F:ATP-dependent FeS chaperone activity"/>
    <property type="evidence" value="ECO:0007669"/>
    <property type="project" value="InterPro"/>
</dbReference>
<accession>C6XXL8</accession>
<dbReference type="HOGENOM" id="CLU_024839_0_0_10"/>
<dbReference type="STRING" id="485917.Phep_0046"/>
<dbReference type="HAMAP" id="MF_02040">
    <property type="entry name" value="Mrp_NBP35"/>
    <property type="match status" value="1"/>
</dbReference>
<keyword evidence="8" id="KW-0378">Hydrolase</keyword>
<dbReference type="GO" id="GO:0046872">
    <property type="term" value="F:metal ion binding"/>
    <property type="evidence" value="ECO:0007669"/>
    <property type="project" value="UniProtKB-KW"/>
</dbReference>
<dbReference type="InterPro" id="IPR044304">
    <property type="entry name" value="NUBPL-like"/>
</dbReference>
<proteinExistence type="inferred from homology"/>
<dbReference type="Gene3D" id="3.30.300.130">
    <property type="entry name" value="Fe-S cluster assembly (FSCA)"/>
    <property type="match status" value="1"/>
</dbReference>
<evidence type="ECO:0000256" key="6">
    <source>
        <dbReference type="ARBA" id="ARBA00023004"/>
    </source>
</evidence>
<comment type="similarity">
    <text evidence="8">Belongs to the Mrp/NBP35 ATP-binding proteins family.</text>
</comment>
<dbReference type="CDD" id="cd02037">
    <property type="entry name" value="Mrp_NBP35"/>
    <property type="match status" value="1"/>
</dbReference>
<evidence type="ECO:0000256" key="8">
    <source>
        <dbReference type="HAMAP-Rule" id="MF_02040"/>
    </source>
</evidence>
<dbReference type="PROSITE" id="PS01215">
    <property type="entry name" value="MRP"/>
    <property type="match status" value="1"/>
</dbReference>
<dbReference type="EMBL" id="CP001681">
    <property type="protein sequence ID" value="ACU02272.1"/>
    <property type="molecule type" value="Genomic_DNA"/>
</dbReference>
<keyword evidence="4 8" id="KW-0547">Nucleotide-binding</keyword>
<dbReference type="Proteomes" id="UP000000852">
    <property type="component" value="Chromosome"/>
</dbReference>
<dbReference type="PANTHER" id="PTHR42961:SF2">
    <property type="entry name" value="IRON-SULFUR PROTEIN NUBPL"/>
    <property type="match status" value="1"/>
</dbReference>
<evidence type="ECO:0000313" key="10">
    <source>
        <dbReference type="EMBL" id="ACU02272.1"/>
    </source>
</evidence>
<dbReference type="Pfam" id="PF01883">
    <property type="entry name" value="FeS_assembly_P"/>
    <property type="match status" value="1"/>
</dbReference>
<organism evidence="10 11">
    <name type="scientific">Pedobacter heparinus (strain ATCC 13125 / DSM 2366 / CIP 104194 / JCM 7457 / NBRC 12017 / NCIMB 9290 / NRRL B-14731 / HIM 762-3)</name>
    <dbReference type="NCBI Taxonomy" id="485917"/>
    <lineage>
        <taxon>Bacteria</taxon>
        <taxon>Pseudomonadati</taxon>
        <taxon>Bacteroidota</taxon>
        <taxon>Sphingobacteriia</taxon>
        <taxon>Sphingobacteriales</taxon>
        <taxon>Sphingobacteriaceae</taxon>
        <taxon>Pedobacter</taxon>
    </lineage>
</organism>
<keyword evidence="11" id="KW-1185">Reference proteome</keyword>
<dbReference type="InterPro" id="IPR027417">
    <property type="entry name" value="P-loop_NTPase"/>
</dbReference>
<comment type="similarity">
    <text evidence="2">In the C-terminal section; belongs to the Mrp/NBP35 ATP-binding proteins family.</text>
</comment>
<dbReference type="InterPro" id="IPR002744">
    <property type="entry name" value="MIP18-like"/>
</dbReference>
<comment type="similarity">
    <text evidence="1">In the N-terminal section; belongs to the MIP18 family.</text>
</comment>
<dbReference type="InterPro" id="IPR033756">
    <property type="entry name" value="YlxH/NBP35"/>
</dbReference>
<dbReference type="SUPFAM" id="SSF117916">
    <property type="entry name" value="Fe-S cluster assembly (FSCA) domain-like"/>
    <property type="match status" value="1"/>
</dbReference>
<dbReference type="Pfam" id="PF10609">
    <property type="entry name" value="ParA"/>
    <property type="match status" value="1"/>
</dbReference>
<protein>
    <recommendedName>
        <fullName evidence="8">Iron-sulfur cluster carrier protein</fullName>
    </recommendedName>
</protein>
<dbReference type="FunFam" id="3.40.50.300:FF:001119">
    <property type="entry name" value="Iron-sulfur cluster carrier protein"/>
    <property type="match status" value="1"/>
</dbReference>
<comment type="subunit">
    <text evidence="8">Homodimer.</text>
</comment>
<evidence type="ECO:0000256" key="2">
    <source>
        <dbReference type="ARBA" id="ARBA00008205"/>
    </source>
</evidence>
<keyword evidence="3 8" id="KW-0479">Metal-binding</keyword>
<comment type="function">
    <text evidence="8">Binds and transfers iron-sulfur (Fe-S) clusters to target apoproteins. Can hydrolyze ATP.</text>
</comment>
<name>C6XXL8_PEDHD</name>
<dbReference type="SUPFAM" id="SSF52540">
    <property type="entry name" value="P-loop containing nucleoside triphosphate hydrolases"/>
    <property type="match status" value="1"/>
</dbReference>